<feature type="transmembrane region" description="Helical" evidence="1">
    <location>
        <begin position="12"/>
        <end position="36"/>
    </location>
</feature>
<keyword evidence="1" id="KW-0812">Transmembrane</keyword>
<feature type="transmembrane region" description="Helical" evidence="1">
    <location>
        <begin position="149"/>
        <end position="171"/>
    </location>
</feature>
<proteinExistence type="predicted"/>
<accession>A0A2M6YF84</accession>
<protein>
    <recommendedName>
        <fullName evidence="2">7 transmembrane helices usually fused to an inactive transglutaminase domain-containing protein</fullName>
    </recommendedName>
</protein>
<dbReference type="Proteomes" id="UP000231669">
    <property type="component" value="Unassembled WGS sequence"/>
</dbReference>
<evidence type="ECO:0000259" key="2">
    <source>
        <dbReference type="Pfam" id="PF14402"/>
    </source>
</evidence>
<keyword evidence="1" id="KW-0472">Membrane</keyword>
<gene>
    <name evidence="3" type="ORF">COT08_00385</name>
</gene>
<evidence type="ECO:0000256" key="1">
    <source>
        <dbReference type="SAM" id="Phobius"/>
    </source>
</evidence>
<keyword evidence="1" id="KW-1133">Transmembrane helix</keyword>
<feature type="domain" description="7 transmembrane helices usually fused to an inactive transglutaminase" evidence="2">
    <location>
        <begin position="22"/>
        <end position="206"/>
    </location>
</feature>
<feature type="transmembrane region" description="Helical" evidence="1">
    <location>
        <begin position="48"/>
        <end position="79"/>
    </location>
</feature>
<name>A0A2M6YF84_9BACT</name>
<comment type="caution">
    <text evidence="3">The sequence shown here is derived from an EMBL/GenBank/DDBJ whole genome shotgun (WGS) entry which is preliminary data.</text>
</comment>
<organism evidence="3 4">
    <name type="scientific">Candidatus Woesebacteria bacterium CG07_land_8_20_14_0_80_44_9</name>
    <dbReference type="NCBI Taxonomy" id="1975058"/>
    <lineage>
        <taxon>Bacteria</taxon>
        <taxon>Candidatus Woeseibacteriota</taxon>
    </lineage>
</organism>
<feature type="transmembrane region" description="Helical" evidence="1">
    <location>
        <begin position="177"/>
        <end position="198"/>
    </location>
</feature>
<dbReference type="Pfam" id="PF14402">
    <property type="entry name" value="7TM_transglut"/>
    <property type="match status" value="1"/>
</dbReference>
<dbReference type="InterPro" id="IPR025840">
    <property type="entry name" value="7TM_transglut"/>
</dbReference>
<sequence length="209" mass="23463">MNIFQSIISQAIVNGVSVETIVLLLLLPLVVSIVAAARHFIGFRGFGILIPATISVVLAATGVVNGILVFLTILAVATFARMVSRKLKLQYLPRMAVVLWFVSLGVLAMIFIFPTTISIFPILILILLAENFIEVQIEKSFREAVQLTLETLIIALIGWFILSLKALQQFALTRPEIVVLVPLVFNVILGRFTGLRLFEYWRFRRLLRR</sequence>
<reference evidence="4" key="1">
    <citation type="submission" date="2017-09" db="EMBL/GenBank/DDBJ databases">
        <title>Depth-based differentiation of microbial function through sediment-hosted aquifers and enrichment of novel symbionts in the deep terrestrial subsurface.</title>
        <authorList>
            <person name="Probst A.J."/>
            <person name="Ladd B."/>
            <person name="Jarett J.K."/>
            <person name="Geller-Mcgrath D.E."/>
            <person name="Sieber C.M.K."/>
            <person name="Emerson J.B."/>
            <person name="Anantharaman K."/>
            <person name="Thomas B.C."/>
            <person name="Malmstrom R."/>
            <person name="Stieglmeier M."/>
            <person name="Klingl A."/>
            <person name="Woyke T."/>
            <person name="Ryan C.M."/>
            <person name="Banfield J.F."/>
        </authorList>
    </citation>
    <scope>NUCLEOTIDE SEQUENCE [LARGE SCALE GENOMIC DNA]</scope>
</reference>
<evidence type="ECO:0000313" key="3">
    <source>
        <dbReference type="EMBL" id="PIU28805.1"/>
    </source>
</evidence>
<feature type="transmembrane region" description="Helical" evidence="1">
    <location>
        <begin position="91"/>
        <end position="113"/>
    </location>
</feature>
<dbReference type="EMBL" id="PEXE01000007">
    <property type="protein sequence ID" value="PIU28805.1"/>
    <property type="molecule type" value="Genomic_DNA"/>
</dbReference>
<evidence type="ECO:0000313" key="4">
    <source>
        <dbReference type="Proteomes" id="UP000231669"/>
    </source>
</evidence>
<dbReference type="AlphaFoldDB" id="A0A2M6YF84"/>